<evidence type="ECO:0008006" key="7">
    <source>
        <dbReference type="Google" id="ProtNLM"/>
    </source>
</evidence>
<organism evidence="5 6">
    <name type="scientific">Variovorax ginsengisoli</name>
    <dbReference type="NCBI Taxonomy" id="363844"/>
    <lineage>
        <taxon>Bacteria</taxon>
        <taxon>Pseudomonadati</taxon>
        <taxon>Pseudomonadota</taxon>
        <taxon>Betaproteobacteria</taxon>
        <taxon>Burkholderiales</taxon>
        <taxon>Comamonadaceae</taxon>
        <taxon>Variovorax</taxon>
    </lineage>
</organism>
<comment type="caution">
    <text evidence="5">The sequence shown here is derived from an EMBL/GenBank/DDBJ whole genome shotgun (WGS) entry which is preliminary data.</text>
</comment>
<accession>A0ABT9SDD7</accession>
<feature type="region of interest" description="Disordered" evidence="1">
    <location>
        <begin position="221"/>
        <end position="269"/>
    </location>
</feature>
<evidence type="ECO:0000313" key="6">
    <source>
        <dbReference type="Proteomes" id="UP001226867"/>
    </source>
</evidence>
<evidence type="ECO:0000259" key="4">
    <source>
        <dbReference type="Pfam" id="PF13817"/>
    </source>
</evidence>
<dbReference type="PANTHER" id="PTHR33678:SF1">
    <property type="entry name" value="BLL1576 PROTEIN"/>
    <property type="match status" value="1"/>
</dbReference>
<feature type="domain" description="Transposase TnpC homeodomain" evidence="3">
    <location>
        <begin position="35"/>
        <end position="98"/>
    </location>
</feature>
<name>A0ABT9SDD7_9BURK</name>
<keyword evidence="6" id="KW-1185">Reference proteome</keyword>
<dbReference type="InterPro" id="IPR004291">
    <property type="entry name" value="Transposase_IS66_central"/>
</dbReference>
<evidence type="ECO:0000313" key="5">
    <source>
        <dbReference type="EMBL" id="MDP9902354.1"/>
    </source>
</evidence>
<sequence length="269" mass="29083">MPNANHAPHTVDSLLRVVEARDTEVALLKLLVDKLKVQLLRQVRARFGASSEQLDDPQIALIEGLPVPELAPVAKTPKAPAANGEGVDRGLPAHLPRENHVYRPEASHARHDAAGQACGRSACGGRLRQIGQDVSEQLEYTLTRLGSLTRYRDDGSIEIDNNAAERALRGVSLGRKNFMFMGSDAGGERAAAIYSLVETAKLNGLDPEVYLRDVLGRIADHPRSTASPSRCRGTSVVRMARSSTPNSGWPPEGLVPGRLQPDNAKRTTQ</sequence>
<dbReference type="EMBL" id="JAUSRO010000018">
    <property type="protein sequence ID" value="MDP9902354.1"/>
    <property type="molecule type" value="Genomic_DNA"/>
</dbReference>
<gene>
    <name evidence="5" type="ORF">J2W36_004631</name>
</gene>
<evidence type="ECO:0000256" key="1">
    <source>
        <dbReference type="SAM" id="MobiDB-lite"/>
    </source>
</evidence>
<dbReference type="Proteomes" id="UP001226867">
    <property type="component" value="Unassembled WGS sequence"/>
</dbReference>
<protein>
    <recommendedName>
        <fullName evidence="7">Transposase IS66 family protein</fullName>
    </recommendedName>
</protein>
<feature type="domain" description="Transposase IS66 central" evidence="2">
    <location>
        <begin position="132"/>
        <end position="188"/>
    </location>
</feature>
<evidence type="ECO:0000259" key="3">
    <source>
        <dbReference type="Pfam" id="PF13007"/>
    </source>
</evidence>
<dbReference type="Pfam" id="PF03050">
    <property type="entry name" value="DDE_Tnp_IS66"/>
    <property type="match status" value="1"/>
</dbReference>
<dbReference type="InterPro" id="IPR024463">
    <property type="entry name" value="Transposase_TnpC_homeodom"/>
</dbReference>
<feature type="domain" description="Transposase IS66 C-terminal" evidence="4">
    <location>
        <begin position="195"/>
        <end position="224"/>
    </location>
</feature>
<proteinExistence type="predicted"/>
<dbReference type="Pfam" id="PF13007">
    <property type="entry name" value="LZ_Tnp_IS66"/>
    <property type="match status" value="1"/>
</dbReference>
<reference evidence="5 6" key="1">
    <citation type="submission" date="2023-07" db="EMBL/GenBank/DDBJ databases">
        <title>Sorghum-associated microbial communities from plants grown in Nebraska, USA.</title>
        <authorList>
            <person name="Schachtman D."/>
        </authorList>
    </citation>
    <scope>NUCLEOTIDE SEQUENCE [LARGE SCALE GENOMIC DNA]</scope>
    <source>
        <strain evidence="5 6">DS1607</strain>
    </source>
</reference>
<dbReference type="InterPro" id="IPR039552">
    <property type="entry name" value="IS66_C"/>
</dbReference>
<evidence type="ECO:0000259" key="2">
    <source>
        <dbReference type="Pfam" id="PF03050"/>
    </source>
</evidence>
<dbReference type="InterPro" id="IPR052344">
    <property type="entry name" value="Transposase-related"/>
</dbReference>
<dbReference type="PANTHER" id="PTHR33678">
    <property type="entry name" value="BLL1576 PROTEIN"/>
    <property type="match status" value="1"/>
</dbReference>
<dbReference type="Pfam" id="PF13817">
    <property type="entry name" value="DDE_Tnp_IS66_C"/>
    <property type="match status" value="1"/>
</dbReference>